<proteinExistence type="predicted"/>
<dbReference type="InterPro" id="IPR028082">
    <property type="entry name" value="Peripla_BP_I"/>
</dbReference>
<feature type="region of interest" description="Disordered" evidence="5">
    <location>
        <begin position="189"/>
        <end position="224"/>
    </location>
</feature>
<sequence>MVVFNSESTSRPESNFFPPLGGVGGTVSSESALHIGIFEHLISNKTVLAYRHFFSIVHTPPLDPKYNEFKQIVDRYLELPPFNLTNELKEMAKSTRQIRPEASYLYDAVMLYAEVVTEIILEGGDYTDGKEIIGRIQGRTYKSAFGYLTKINENGDAQGNFSVIMCKHKEGMWGMYPVGTFRHDPQGGSLPQAIYSFDDEDDDDDNGGGGGGDDDDDNDGDGRHPNIHYICYFI</sequence>
<keyword evidence="4" id="KW-0472">Membrane</keyword>
<comment type="caution">
    <text evidence="7">The sequence shown here is derived from an EMBL/GenBank/DDBJ whole genome shotgun (WGS) entry which is preliminary data.</text>
</comment>
<dbReference type="GO" id="GO:0016020">
    <property type="term" value="C:membrane"/>
    <property type="evidence" value="ECO:0007669"/>
    <property type="project" value="UniProtKB-SubCell"/>
</dbReference>
<keyword evidence="3" id="KW-1133">Transmembrane helix</keyword>
<keyword evidence="2" id="KW-0812">Transmembrane</keyword>
<protein>
    <submittedName>
        <fullName evidence="7">Guanylate cyclase</fullName>
    </submittedName>
</protein>
<evidence type="ECO:0000313" key="7">
    <source>
        <dbReference type="EMBL" id="GFO25489.1"/>
    </source>
</evidence>
<evidence type="ECO:0000256" key="2">
    <source>
        <dbReference type="ARBA" id="ARBA00022692"/>
    </source>
</evidence>
<dbReference type="SUPFAM" id="SSF53822">
    <property type="entry name" value="Periplasmic binding protein-like I"/>
    <property type="match status" value="1"/>
</dbReference>
<name>A0AAV4BZ35_9GAST</name>
<comment type="subcellular location">
    <subcellularLocation>
        <location evidence="1">Membrane</location>
    </subcellularLocation>
</comment>
<feature type="compositionally biased region" description="Acidic residues" evidence="5">
    <location>
        <begin position="197"/>
        <end position="219"/>
    </location>
</feature>
<accession>A0AAV4BZ35</accession>
<reference evidence="7 8" key="1">
    <citation type="journal article" date="2021" name="Elife">
        <title>Chloroplast acquisition without the gene transfer in kleptoplastic sea slugs, Plakobranchus ocellatus.</title>
        <authorList>
            <person name="Maeda T."/>
            <person name="Takahashi S."/>
            <person name="Yoshida T."/>
            <person name="Shimamura S."/>
            <person name="Takaki Y."/>
            <person name="Nagai Y."/>
            <person name="Toyoda A."/>
            <person name="Suzuki Y."/>
            <person name="Arimoto A."/>
            <person name="Ishii H."/>
            <person name="Satoh N."/>
            <person name="Nishiyama T."/>
            <person name="Hasebe M."/>
            <person name="Maruyama T."/>
            <person name="Minagawa J."/>
            <person name="Obokata J."/>
            <person name="Shigenobu S."/>
        </authorList>
    </citation>
    <scope>NUCLEOTIDE SEQUENCE [LARGE SCALE GENOMIC DNA]</scope>
</reference>
<evidence type="ECO:0000313" key="8">
    <source>
        <dbReference type="Proteomes" id="UP000735302"/>
    </source>
</evidence>
<dbReference type="EMBL" id="BLXT01005762">
    <property type="protein sequence ID" value="GFO25489.1"/>
    <property type="molecule type" value="Genomic_DNA"/>
</dbReference>
<dbReference type="Proteomes" id="UP000735302">
    <property type="component" value="Unassembled WGS sequence"/>
</dbReference>
<dbReference type="InterPro" id="IPR001828">
    <property type="entry name" value="ANF_lig-bd_rcpt"/>
</dbReference>
<feature type="domain" description="Receptor ligand binding region" evidence="6">
    <location>
        <begin position="46"/>
        <end position="167"/>
    </location>
</feature>
<evidence type="ECO:0000259" key="6">
    <source>
        <dbReference type="Pfam" id="PF01094"/>
    </source>
</evidence>
<dbReference type="Pfam" id="PF01094">
    <property type="entry name" value="ANF_receptor"/>
    <property type="match status" value="1"/>
</dbReference>
<evidence type="ECO:0000256" key="5">
    <source>
        <dbReference type="SAM" id="MobiDB-lite"/>
    </source>
</evidence>
<dbReference type="AlphaFoldDB" id="A0AAV4BZ35"/>
<dbReference type="Gene3D" id="3.40.50.2300">
    <property type="match status" value="1"/>
</dbReference>
<evidence type="ECO:0000256" key="4">
    <source>
        <dbReference type="ARBA" id="ARBA00023136"/>
    </source>
</evidence>
<keyword evidence="8" id="KW-1185">Reference proteome</keyword>
<evidence type="ECO:0000256" key="1">
    <source>
        <dbReference type="ARBA" id="ARBA00004370"/>
    </source>
</evidence>
<evidence type="ECO:0000256" key="3">
    <source>
        <dbReference type="ARBA" id="ARBA00022989"/>
    </source>
</evidence>
<organism evidence="7 8">
    <name type="scientific">Plakobranchus ocellatus</name>
    <dbReference type="NCBI Taxonomy" id="259542"/>
    <lineage>
        <taxon>Eukaryota</taxon>
        <taxon>Metazoa</taxon>
        <taxon>Spiralia</taxon>
        <taxon>Lophotrochozoa</taxon>
        <taxon>Mollusca</taxon>
        <taxon>Gastropoda</taxon>
        <taxon>Heterobranchia</taxon>
        <taxon>Euthyneura</taxon>
        <taxon>Panpulmonata</taxon>
        <taxon>Sacoglossa</taxon>
        <taxon>Placobranchoidea</taxon>
        <taxon>Plakobranchidae</taxon>
        <taxon>Plakobranchus</taxon>
    </lineage>
</organism>
<gene>
    <name evidence="7" type="ORF">PoB_005199400</name>
</gene>